<dbReference type="KEGG" id="kng:KNAG_0L00370"/>
<evidence type="ECO:0000256" key="4">
    <source>
        <dbReference type="ARBA" id="ARBA00022824"/>
    </source>
</evidence>
<keyword evidence="4 7" id="KW-0256">Endoplasmic reticulum</keyword>
<name>J7RCR2_HUIN7</name>
<dbReference type="PROSITE" id="PS51751">
    <property type="entry name" value="EXPERA"/>
    <property type="match status" value="1"/>
</dbReference>
<feature type="transmembrane region" description="Helical" evidence="7">
    <location>
        <begin position="61"/>
        <end position="83"/>
    </location>
</feature>
<dbReference type="GeneID" id="34528434"/>
<evidence type="ECO:0000256" key="1">
    <source>
        <dbReference type="ARBA" id="ARBA00004477"/>
    </source>
</evidence>
<proteinExistence type="inferred from homology"/>
<comment type="similarity">
    <text evidence="2">Belongs to the TMEM97/sigma-2 receptor family.</text>
</comment>
<dbReference type="AlphaFoldDB" id="J7RCR2"/>
<dbReference type="STRING" id="1071383.J7RCR2"/>
<dbReference type="Proteomes" id="UP000006310">
    <property type="component" value="Chromosome 12"/>
</dbReference>
<comment type="subcellular location">
    <subcellularLocation>
        <location evidence="1">Endoplasmic reticulum membrane</location>
        <topology evidence="1">Multi-pass membrane protein</topology>
    </subcellularLocation>
</comment>
<keyword evidence="3 7" id="KW-0812">Transmembrane</keyword>
<feature type="transmembrane region" description="Helical" evidence="7">
    <location>
        <begin position="12"/>
        <end position="33"/>
    </location>
</feature>
<keyword evidence="5 7" id="KW-1133">Transmembrane helix</keyword>
<evidence type="ECO:0000256" key="5">
    <source>
        <dbReference type="ARBA" id="ARBA00022989"/>
    </source>
</evidence>
<feature type="transmembrane region" description="Helical" evidence="7">
    <location>
        <begin position="138"/>
        <end position="157"/>
    </location>
</feature>
<dbReference type="eggNOG" id="ENOG502S75H">
    <property type="taxonomic scope" value="Eukaryota"/>
</dbReference>
<dbReference type="InterPro" id="IPR033118">
    <property type="entry name" value="EXPERA"/>
</dbReference>
<dbReference type="EMBL" id="HE978325">
    <property type="protein sequence ID" value="CCK72660.1"/>
    <property type="molecule type" value="Genomic_DNA"/>
</dbReference>
<evidence type="ECO:0000256" key="6">
    <source>
        <dbReference type="ARBA" id="ARBA00023136"/>
    </source>
</evidence>
<dbReference type="InterPro" id="IPR016964">
    <property type="entry name" value="Sigma2_recept"/>
</dbReference>
<dbReference type="HOGENOM" id="CLU_086812_4_0_1"/>
<keyword evidence="10" id="KW-1185">Reference proteome</keyword>
<feature type="domain" description="EXPERA" evidence="8">
    <location>
        <begin position="9"/>
        <end position="156"/>
    </location>
</feature>
<protein>
    <recommendedName>
        <fullName evidence="7">Efficient mitochondria targeting-associated protein 19</fullName>
    </recommendedName>
</protein>
<evidence type="ECO:0000256" key="7">
    <source>
        <dbReference type="PIRNR" id="PIRNR031032"/>
    </source>
</evidence>
<dbReference type="GO" id="GO:0005789">
    <property type="term" value="C:endoplasmic reticulum membrane"/>
    <property type="evidence" value="ECO:0007669"/>
    <property type="project" value="UniProtKB-SubCell"/>
</dbReference>
<dbReference type="Pfam" id="PF05241">
    <property type="entry name" value="EBP"/>
    <property type="match status" value="1"/>
</dbReference>
<evidence type="ECO:0000256" key="3">
    <source>
        <dbReference type="ARBA" id="ARBA00022692"/>
    </source>
</evidence>
<evidence type="ECO:0000259" key="8">
    <source>
        <dbReference type="PROSITE" id="PS51751"/>
    </source>
</evidence>
<keyword evidence="6 7" id="KW-0472">Membrane</keyword>
<reference evidence="9 10" key="1">
    <citation type="journal article" date="2011" name="Proc. Natl. Acad. Sci. U.S.A.">
        <title>Evolutionary erosion of yeast sex chromosomes by mating-type switching accidents.</title>
        <authorList>
            <person name="Gordon J.L."/>
            <person name="Armisen D."/>
            <person name="Proux-Wera E."/>
            <person name="Oheigeartaigh S.S."/>
            <person name="Byrne K.P."/>
            <person name="Wolfe K.H."/>
        </authorList>
    </citation>
    <scope>NUCLEOTIDE SEQUENCE [LARGE SCALE GENOMIC DNA]</scope>
    <source>
        <strain evidence="10">ATCC MYA-139 / BCRC 22969 / CBS 8797 / CCRC 22969 / KCTC 17520 / NBRC 10181 / NCYC 3082</strain>
    </source>
</reference>
<dbReference type="OrthoDB" id="433124at2759"/>
<evidence type="ECO:0000313" key="10">
    <source>
        <dbReference type="Proteomes" id="UP000006310"/>
    </source>
</evidence>
<dbReference type="OMA" id="EFKDPMV"/>
<feature type="transmembrane region" description="Helical" evidence="7">
    <location>
        <begin position="104"/>
        <end position="126"/>
    </location>
</feature>
<dbReference type="PANTHER" id="PTHR31204">
    <property type="entry name" value="SIGMA INTRACELLULAR RECEPTOR 2"/>
    <property type="match status" value="1"/>
</dbReference>
<gene>
    <name evidence="9" type="primary">KNAG0L00370</name>
    <name evidence="9" type="ordered locus">KNAG_0L00370</name>
</gene>
<dbReference type="PANTHER" id="PTHR31204:SF1">
    <property type="entry name" value="SIGMA INTRACELLULAR RECEPTOR 2"/>
    <property type="match status" value="1"/>
</dbReference>
<sequence length="158" mass="17920">MPALQSGREQAFYKWYFLLHIVITVLVDATVVVPARWQLVPALAQWHIRQNDDFLLRERPLWMQAFVLVELVFQLPLFFYFPGRLHRLGPRKNKTQTDNSLLRGLLKVYGYNAALTSLCCCAAVVLRCAAGGVSTATALTLLALYLPYVVIPARLVFV</sequence>
<dbReference type="GO" id="GO:0006626">
    <property type="term" value="P:protein targeting to mitochondrion"/>
    <property type="evidence" value="ECO:0007669"/>
    <property type="project" value="EnsemblFungi"/>
</dbReference>
<reference evidence="10" key="2">
    <citation type="submission" date="2012-08" db="EMBL/GenBank/DDBJ databases">
        <title>Genome sequence of Kazachstania naganishii.</title>
        <authorList>
            <person name="Gordon J.L."/>
            <person name="Armisen D."/>
            <person name="Proux-Wera E."/>
            <person name="OhEigeartaigh S.S."/>
            <person name="Byrne K.P."/>
            <person name="Wolfe K.H."/>
        </authorList>
    </citation>
    <scope>NUCLEOTIDE SEQUENCE [LARGE SCALE GENOMIC DNA]</scope>
    <source>
        <strain evidence="10">ATCC MYA-139 / BCRC 22969 / CBS 8797 / CCRC 22969 / KCTC 17520 / NBRC 10181 / NCYC 3082</strain>
    </source>
</reference>
<dbReference type="RefSeq" id="XP_022466905.1">
    <property type="nucleotide sequence ID" value="XM_022610627.1"/>
</dbReference>
<accession>J7RCR2</accession>
<dbReference type="PIRSF" id="PIRSF031032">
    <property type="entry name" value="TMP_97_prd"/>
    <property type="match status" value="1"/>
</dbReference>
<evidence type="ECO:0000256" key="2">
    <source>
        <dbReference type="ARBA" id="ARBA00009096"/>
    </source>
</evidence>
<dbReference type="InterPro" id="IPR051987">
    <property type="entry name" value="Sigma-2_receptor-like"/>
</dbReference>
<evidence type="ECO:0000313" key="9">
    <source>
        <dbReference type="EMBL" id="CCK72660.1"/>
    </source>
</evidence>
<organism evidence="9 10">
    <name type="scientific">Huiozyma naganishii (strain ATCC MYA-139 / BCRC 22969 / CBS 8797 / KCTC 17520 / NBRC 10181 / NCYC 3082 / Yp74L-3)</name>
    <name type="common">Yeast</name>
    <name type="synonym">Kazachstania naganishii</name>
    <dbReference type="NCBI Taxonomy" id="1071383"/>
    <lineage>
        <taxon>Eukaryota</taxon>
        <taxon>Fungi</taxon>
        <taxon>Dikarya</taxon>
        <taxon>Ascomycota</taxon>
        <taxon>Saccharomycotina</taxon>
        <taxon>Saccharomycetes</taxon>
        <taxon>Saccharomycetales</taxon>
        <taxon>Saccharomycetaceae</taxon>
        <taxon>Huiozyma</taxon>
    </lineage>
</organism>